<name>A0A165F7X6_EXIGL</name>
<dbReference type="EMBL" id="KV426097">
    <property type="protein sequence ID" value="KZV88551.1"/>
    <property type="molecule type" value="Genomic_DNA"/>
</dbReference>
<proteinExistence type="predicted"/>
<sequence>MTLRNRDFDTQLPEIAEDGEAQKYRFHYEFFRLAEIMGDVLAESSSAFIACYDSVLSLDKRIMDLLASLPPCLAKSCGSFEAIALRCMALHLRAMLHKPYIHLDEAPCTDKEGDVRMRTQVQDVAGEAIGLVCDASAELIQTASETALIGFMEGRLPWVVRHLEVASELLRAHTPATSWQLMKNAASALKQFRSSEYAQVVKKKVDGFVQELTPGFPAAYASVPMEWQSAFGYPPDMTAFFPTASLVWARQNMEAPSATVDPSLLMQVST</sequence>
<evidence type="ECO:0000313" key="1">
    <source>
        <dbReference type="EMBL" id="KZV88551.1"/>
    </source>
</evidence>
<evidence type="ECO:0000313" key="2">
    <source>
        <dbReference type="Proteomes" id="UP000077266"/>
    </source>
</evidence>
<accession>A0A165F7X6</accession>
<protein>
    <submittedName>
        <fullName evidence="1">Uncharacterized protein</fullName>
    </submittedName>
</protein>
<dbReference type="InParanoid" id="A0A165F7X6"/>
<dbReference type="Proteomes" id="UP000077266">
    <property type="component" value="Unassembled WGS sequence"/>
</dbReference>
<dbReference type="AlphaFoldDB" id="A0A165F7X6"/>
<dbReference type="CDD" id="cd12148">
    <property type="entry name" value="fungal_TF_MHR"/>
    <property type="match status" value="1"/>
</dbReference>
<gene>
    <name evidence="1" type="ORF">EXIGLDRAFT_722598</name>
</gene>
<reference evidence="1 2" key="1">
    <citation type="journal article" date="2016" name="Mol. Biol. Evol.">
        <title>Comparative Genomics of Early-Diverging Mushroom-Forming Fungi Provides Insights into the Origins of Lignocellulose Decay Capabilities.</title>
        <authorList>
            <person name="Nagy L.G."/>
            <person name="Riley R."/>
            <person name="Tritt A."/>
            <person name="Adam C."/>
            <person name="Daum C."/>
            <person name="Floudas D."/>
            <person name="Sun H."/>
            <person name="Yadav J.S."/>
            <person name="Pangilinan J."/>
            <person name="Larsson K.H."/>
            <person name="Matsuura K."/>
            <person name="Barry K."/>
            <person name="Labutti K."/>
            <person name="Kuo R."/>
            <person name="Ohm R.A."/>
            <person name="Bhattacharya S.S."/>
            <person name="Shirouzu T."/>
            <person name="Yoshinaga Y."/>
            <person name="Martin F.M."/>
            <person name="Grigoriev I.V."/>
            <person name="Hibbett D.S."/>
        </authorList>
    </citation>
    <scope>NUCLEOTIDE SEQUENCE [LARGE SCALE GENOMIC DNA]</scope>
    <source>
        <strain evidence="1 2">HHB12029</strain>
    </source>
</reference>
<organism evidence="1 2">
    <name type="scientific">Exidia glandulosa HHB12029</name>
    <dbReference type="NCBI Taxonomy" id="1314781"/>
    <lineage>
        <taxon>Eukaryota</taxon>
        <taxon>Fungi</taxon>
        <taxon>Dikarya</taxon>
        <taxon>Basidiomycota</taxon>
        <taxon>Agaricomycotina</taxon>
        <taxon>Agaricomycetes</taxon>
        <taxon>Auriculariales</taxon>
        <taxon>Exidiaceae</taxon>
        <taxon>Exidia</taxon>
    </lineage>
</organism>
<keyword evidence="2" id="KW-1185">Reference proteome</keyword>